<feature type="domain" description="Methyl-accepting transducer" evidence="3">
    <location>
        <begin position="106"/>
        <end position="271"/>
    </location>
</feature>
<organism evidence="4 5">
    <name type="scientific">Desulfosporosinus metallidurans</name>
    <dbReference type="NCBI Taxonomy" id="1888891"/>
    <lineage>
        <taxon>Bacteria</taxon>
        <taxon>Bacillati</taxon>
        <taxon>Bacillota</taxon>
        <taxon>Clostridia</taxon>
        <taxon>Eubacteriales</taxon>
        <taxon>Desulfitobacteriaceae</taxon>
        <taxon>Desulfosporosinus</taxon>
    </lineage>
</organism>
<dbReference type="GO" id="GO:0016020">
    <property type="term" value="C:membrane"/>
    <property type="evidence" value="ECO:0007669"/>
    <property type="project" value="InterPro"/>
</dbReference>
<proteinExistence type="predicted"/>
<dbReference type="PANTHER" id="PTHR32089">
    <property type="entry name" value="METHYL-ACCEPTING CHEMOTAXIS PROTEIN MCPB"/>
    <property type="match status" value="1"/>
</dbReference>
<sequence length="271" mass="28442">MIEDYEQMVDVIFETDFGKTSVFLFDLEKYIHVRMGSVINLPLKVGDILPSTSTSLECLQTGEKVQRLVGAEALGVAYTGVAYPIRENGVIIGGIATTGSNEREYALQNLPSLAKELSESLEQVSAAIENIAASAQALADGGQALTLQSQEVNEKALQMEEVVEYINSVASDTKVLGLNASIEASRAGDVGRGFAVVASEIRAMAISSATSAKDIRKIIGGIQGHVGKMTMELEKVGGNTQEVSAAVEEIGATIESLSGSAMALSALAAKL</sequence>
<evidence type="ECO:0000313" key="5">
    <source>
        <dbReference type="Proteomes" id="UP000186102"/>
    </source>
</evidence>
<keyword evidence="5" id="KW-1185">Reference proteome</keyword>
<name>A0A1Q8QUG7_9FIRM</name>
<dbReference type="PROSITE" id="PS50111">
    <property type="entry name" value="CHEMOTAXIS_TRANSDUC_2"/>
    <property type="match status" value="1"/>
</dbReference>
<dbReference type="SMART" id="SM00283">
    <property type="entry name" value="MA"/>
    <property type="match status" value="1"/>
</dbReference>
<evidence type="ECO:0000313" key="4">
    <source>
        <dbReference type="EMBL" id="OLN30999.1"/>
    </source>
</evidence>
<gene>
    <name evidence="4" type="ORF">DSOL_2886</name>
</gene>
<dbReference type="SUPFAM" id="SSF58104">
    <property type="entry name" value="Methyl-accepting chemotaxis protein (MCP) signaling domain"/>
    <property type="match status" value="1"/>
</dbReference>
<dbReference type="RefSeq" id="WP_075365438.1">
    <property type="nucleotide sequence ID" value="NZ_MLBF01000021.1"/>
</dbReference>
<comment type="caution">
    <text evidence="4">The sequence shown here is derived from an EMBL/GenBank/DDBJ whole genome shotgun (WGS) entry which is preliminary data.</text>
</comment>
<evidence type="ECO:0000256" key="2">
    <source>
        <dbReference type="PROSITE-ProRule" id="PRU00284"/>
    </source>
</evidence>
<evidence type="ECO:0000256" key="1">
    <source>
        <dbReference type="ARBA" id="ARBA00023224"/>
    </source>
</evidence>
<dbReference type="OrthoDB" id="3192at2"/>
<dbReference type="AlphaFoldDB" id="A0A1Q8QUG7"/>
<dbReference type="Proteomes" id="UP000186102">
    <property type="component" value="Unassembled WGS sequence"/>
</dbReference>
<dbReference type="PANTHER" id="PTHR32089:SF112">
    <property type="entry name" value="LYSOZYME-LIKE PROTEIN-RELATED"/>
    <property type="match status" value="1"/>
</dbReference>
<dbReference type="STRING" id="1888891.DSOL_2886"/>
<evidence type="ECO:0000259" key="3">
    <source>
        <dbReference type="PROSITE" id="PS50111"/>
    </source>
</evidence>
<keyword evidence="1 2" id="KW-0807">Transducer</keyword>
<dbReference type="Pfam" id="PF00015">
    <property type="entry name" value="MCPsignal"/>
    <property type="match status" value="1"/>
</dbReference>
<reference evidence="4 5" key="1">
    <citation type="submission" date="2016-09" db="EMBL/GenBank/DDBJ databases">
        <title>Complete genome of Desulfosporosinus sp. OL.</title>
        <authorList>
            <person name="Mardanov A."/>
            <person name="Beletsky A."/>
            <person name="Panova A."/>
            <person name="Karnachuk O."/>
            <person name="Ravin N."/>
        </authorList>
    </citation>
    <scope>NUCLEOTIDE SEQUENCE [LARGE SCALE GENOMIC DNA]</scope>
    <source>
        <strain evidence="4 5">OL</strain>
    </source>
</reference>
<protein>
    <submittedName>
        <fullName evidence="4">Methyl-accepting chemotaxis protein</fullName>
    </submittedName>
</protein>
<dbReference type="InterPro" id="IPR004089">
    <property type="entry name" value="MCPsignal_dom"/>
</dbReference>
<dbReference type="Gene3D" id="1.10.287.950">
    <property type="entry name" value="Methyl-accepting chemotaxis protein"/>
    <property type="match status" value="1"/>
</dbReference>
<accession>A0A1Q8QUG7</accession>
<dbReference type="GO" id="GO:0007165">
    <property type="term" value="P:signal transduction"/>
    <property type="evidence" value="ECO:0007669"/>
    <property type="project" value="UniProtKB-KW"/>
</dbReference>
<dbReference type="EMBL" id="MLBF01000021">
    <property type="protein sequence ID" value="OLN30999.1"/>
    <property type="molecule type" value="Genomic_DNA"/>
</dbReference>